<dbReference type="GO" id="GO:0071013">
    <property type="term" value="C:catalytic step 2 spliceosome"/>
    <property type="evidence" value="ECO:0007669"/>
    <property type="project" value="TreeGrafter"/>
</dbReference>
<dbReference type="GO" id="GO:0045292">
    <property type="term" value="P:mRNA cis splicing, via spliceosome"/>
    <property type="evidence" value="ECO:0007669"/>
    <property type="project" value="TreeGrafter"/>
</dbReference>
<feature type="compositionally biased region" description="Basic and acidic residues" evidence="4">
    <location>
        <begin position="8"/>
        <end position="32"/>
    </location>
</feature>
<evidence type="ECO:0000256" key="2">
    <source>
        <dbReference type="ARBA" id="ARBA00022664"/>
    </source>
</evidence>
<evidence type="ECO:0000256" key="3">
    <source>
        <dbReference type="ARBA" id="ARBA00023187"/>
    </source>
</evidence>
<keyword evidence="5" id="KW-1185">Reference proteome</keyword>
<accession>A0A915IS81</accession>
<dbReference type="InterPro" id="IPR006973">
    <property type="entry name" value="Cwf_Cwc_15"/>
</dbReference>
<evidence type="ECO:0000256" key="1">
    <source>
        <dbReference type="ARBA" id="ARBA00006644"/>
    </source>
</evidence>
<dbReference type="GO" id="GO:0003723">
    <property type="term" value="F:RNA binding"/>
    <property type="evidence" value="ECO:0007669"/>
    <property type="project" value="TreeGrafter"/>
</dbReference>
<dbReference type="AlphaFoldDB" id="A0A915IS81"/>
<sequence length="94" mass="10636">QLGQDSAEEVKNKDLKKTLEEKEKSRDKRGLKDSQSSSSSRKRQEDISAGNLDADDPLDLDEDEDVESDEDDTAALMAELNKIKKEREAEKIQQ</sequence>
<protein>
    <submittedName>
        <fullName evidence="6">Uncharacterized protein</fullName>
    </submittedName>
</protein>
<name>A0A915IS81_ROMCU</name>
<evidence type="ECO:0000313" key="5">
    <source>
        <dbReference type="Proteomes" id="UP000887565"/>
    </source>
</evidence>
<keyword evidence="3" id="KW-0508">mRNA splicing</keyword>
<evidence type="ECO:0000256" key="4">
    <source>
        <dbReference type="SAM" id="MobiDB-lite"/>
    </source>
</evidence>
<dbReference type="Proteomes" id="UP000887565">
    <property type="component" value="Unplaced"/>
</dbReference>
<dbReference type="PANTHER" id="PTHR12718">
    <property type="entry name" value="CELL CYCLE CONTROL PROTEIN CWF15"/>
    <property type="match status" value="1"/>
</dbReference>
<comment type="similarity">
    <text evidence="1">Belongs to the CWC15 family.</text>
</comment>
<dbReference type="PANTHER" id="PTHR12718:SF2">
    <property type="entry name" value="SPLICEOSOME-ASSOCIATED PROTEIN CWC15 HOMOLOG"/>
    <property type="match status" value="1"/>
</dbReference>
<feature type="compositionally biased region" description="Acidic residues" evidence="4">
    <location>
        <begin position="53"/>
        <end position="73"/>
    </location>
</feature>
<keyword evidence="2" id="KW-0507">mRNA processing</keyword>
<proteinExistence type="inferred from homology"/>
<reference evidence="6" key="1">
    <citation type="submission" date="2022-11" db="UniProtKB">
        <authorList>
            <consortium name="WormBaseParasite"/>
        </authorList>
    </citation>
    <scope>IDENTIFICATION</scope>
</reference>
<feature type="region of interest" description="Disordered" evidence="4">
    <location>
        <begin position="1"/>
        <end position="74"/>
    </location>
</feature>
<dbReference type="WBParaSite" id="nRc.2.0.1.t17058-RA">
    <property type="protein sequence ID" value="nRc.2.0.1.t17058-RA"/>
    <property type="gene ID" value="nRc.2.0.1.g17058"/>
</dbReference>
<evidence type="ECO:0000313" key="6">
    <source>
        <dbReference type="WBParaSite" id="nRc.2.0.1.t17058-RA"/>
    </source>
</evidence>
<organism evidence="5 6">
    <name type="scientific">Romanomermis culicivorax</name>
    <name type="common">Nematode worm</name>
    <dbReference type="NCBI Taxonomy" id="13658"/>
    <lineage>
        <taxon>Eukaryota</taxon>
        <taxon>Metazoa</taxon>
        <taxon>Ecdysozoa</taxon>
        <taxon>Nematoda</taxon>
        <taxon>Enoplea</taxon>
        <taxon>Dorylaimia</taxon>
        <taxon>Mermithida</taxon>
        <taxon>Mermithoidea</taxon>
        <taxon>Mermithidae</taxon>
        <taxon>Romanomermis</taxon>
    </lineage>
</organism>